<dbReference type="Proteomes" id="UP000069850">
    <property type="component" value="Chromosome 1"/>
</dbReference>
<sequence>MSRSRNRLQWSHVFSDMVSRDHLRSGDDHRWQLQWSHVFSDMVRSETWARSDTSRLLQWSHVFSDMVRG</sequence>
<evidence type="ECO:0000313" key="2">
    <source>
        <dbReference type="Proteomes" id="UP000069850"/>
    </source>
</evidence>
<organism evidence="1 2">
    <name type="scientific">Methanoculleus bourgensis</name>
    <dbReference type="NCBI Taxonomy" id="83986"/>
    <lineage>
        <taxon>Archaea</taxon>
        <taxon>Methanobacteriati</taxon>
        <taxon>Methanobacteriota</taxon>
        <taxon>Stenosarchaea group</taxon>
        <taxon>Methanomicrobia</taxon>
        <taxon>Methanomicrobiales</taxon>
        <taxon>Methanomicrobiaceae</taxon>
        <taxon>Methanoculleus</taxon>
    </lineage>
</organism>
<proteinExistence type="predicted"/>
<reference evidence="1 2" key="1">
    <citation type="submission" date="2016-01" db="EMBL/GenBank/DDBJ databases">
        <authorList>
            <person name="Manzoor S."/>
        </authorList>
    </citation>
    <scope>NUCLEOTIDE SEQUENCE [LARGE SCALE GENOMIC DNA]</scope>
    <source>
        <strain evidence="1">Methanoculleus sp MAB1</strain>
    </source>
</reference>
<protein>
    <submittedName>
        <fullName evidence="1">Uncharacterized protein</fullName>
    </submittedName>
</protein>
<dbReference type="AlphaFoldDB" id="A0A0X8XYU4"/>
<name>A0A0X8XYU4_9EURY</name>
<accession>A0A0X8XYU4</accession>
<gene>
    <name evidence="1" type="ORF">MMAB1_3295</name>
</gene>
<dbReference type="AntiFam" id="ANF00271">
    <property type="entry name" value="Translation of CRISPR region"/>
</dbReference>
<dbReference type="KEGG" id="mema:MMAB1_3295"/>
<evidence type="ECO:0000313" key="1">
    <source>
        <dbReference type="EMBL" id="CVK34508.1"/>
    </source>
</evidence>
<dbReference type="EMBL" id="LT158599">
    <property type="protein sequence ID" value="CVK34508.1"/>
    <property type="molecule type" value="Genomic_DNA"/>
</dbReference>